<reference evidence="1" key="2">
    <citation type="submission" date="2011-01" db="EMBL/GenBank/DDBJ databases">
        <title>The Non-contiguous Finished genome of Clostridium papyrosolvens.</title>
        <authorList>
            <person name="Lucas S."/>
            <person name="Copeland A."/>
            <person name="Lapidus A."/>
            <person name="Cheng J.-F."/>
            <person name="Goodwin L."/>
            <person name="Pitluck S."/>
            <person name="Misra M."/>
            <person name="Chertkov O."/>
            <person name="Detter J.C."/>
            <person name="Han C."/>
            <person name="Tapia R."/>
            <person name="Land M."/>
            <person name="Hauser L."/>
            <person name="Kyrpides N."/>
            <person name="Ivanova N."/>
            <person name="Pagani I."/>
            <person name="Mouttaki H."/>
            <person name="He Z."/>
            <person name="Zhou J."/>
            <person name="Hemme C.L."/>
            <person name="Woyke T."/>
        </authorList>
    </citation>
    <scope>NUCLEOTIDE SEQUENCE [LARGE SCALE GENOMIC DNA]</scope>
    <source>
        <strain evidence="1">DSM 2782</strain>
    </source>
</reference>
<dbReference type="AlphaFoldDB" id="F1TF23"/>
<evidence type="ECO:0000313" key="2">
    <source>
        <dbReference type="Proteomes" id="UP000003860"/>
    </source>
</evidence>
<dbReference type="EMBL" id="ACXX02000010">
    <property type="protein sequence ID" value="EGD46961.1"/>
    <property type="molecule type" value="Genomic_DNA"/>
</dbReference>
<evidence type="ECO:0000313" key="1">
    <source>
        <dbReference type="EMBL" id="EGD46961.1"/>
    </source>
</evidence>
<evidence type="ECO:0008006" key="3">
    <source>
        <dbReference type="Google" id="ProtNLM"/>
    </source>
</evidence>
<organism evidence="1 2">
    <name type="scientific">Ruminiclostridium papyrosolvens DSM 2782</name>
    <dbReference type="NCBI Taxonomy" id="588581"/>
    <lineage>
        <taxon>Bacteria</taxon>
        <taxon>Bacillati</taxon>
        <taxon>Bacillota</taxon>
        <taxon>Clostridia</taxon>
        <taxon>Eubacteriales</taxon>
        <taxon>Oscillospiraceae</taxon>
        <taxon>Ruminiclostridium</taxon>
    </lineage>
</organism>
<sequence>MNTFVLDFIEKNNLVKINSIDESLFLKGKIQQSFFMYLIIEIEDKYGISFEDEELVIENFDTIQLIESMVICKLEKS</sequence>
<dbReference type="Proteomes" id="UP000003860">
    <property type="component" value="Unassembled WGS sequence"/>
</dbReference>
<dbReference type="Gene3D" id="1.10.1200.10">
    <property type="entry name" value="ACP-like"/>
    <property type="match status" value="1"/>
</dbReference>
<protein>
    <recommendedName>
        <fullName evidence="3">Carrier domain-containing protein</fullName>
    </recommendedName>
</protein>
<proteinExistence type="predicted"/>
<reference evidence="1" key="1">
    <citation type="submission" date="2009-07" db="EMBL/GenBank/DDBJ databases">
        <authorList>
            <consortium name="US DOE Joint Genome Institute (JGI-PGF)"/>
            <person name="Lucas S."/>
            <person name="Copeland A."/>
            <person name="Lapidus A."/>
            <person name="Glavina del Rio T."/>
            <person name="Tice H."/>
            <person name="Bruce D."/>
            <person name="Goodwin L."/>
            <person name="Pitluck S."/>
            <person name="Larimer F."/>
            <person name="Land M.L."/>
            <person name="Mouttaki H."/>
            <person name="He Z."/>
            <person name="Zhou J."/>
            <person name="Hemme C.L."/>
        </authorList>
    </citation>
    <scope>NUCLEOTIDE SEQUENCE</scope>
    <source>
        <strain evidence="1">DSM 2782</strain>
    </source>
</reference>
<gene>
    <name evidence="1" type="ORF">Cpap_1156</name>
</gene>
<comment type="caution">
    <text evidence="1">The sequence shown here is derived from an EMBL/GenBank/DDBJ whole genome shotgun (WGS) entry which is preliminary data.</text>
</comment>
<dbReference type="STRING" id="588581.Cpap_1156"/>
<name>F1TF23_9FIRM</name>
<keyword evidence="2" id="KW-1185">Reference proteome</keyword>
<dbReference type="InterPro" id="IPR036736">
    <property type="entry name" value="ACP-like_sf"/>
</dbReference>
<accession>F1TF23</accession>
<dbReference type="OrthoDB" id="1495744at2"/>
<dbReference type="RefSeq" id="WP_004620516.1">
    <property type="nucleotide sequence ID" value="NZ_ACXX02000010.1"/>
</dbReference>